<gene>
    <name evidence="2" type="ORF">HAT2_00695</name>
</gene>
<evidence type="ECO:0000313" key="2">
    <source>
        <dbReference type="EMBL" id="RDB31215.1"/>
    </source>
</evidence>
<keyword evidence="3" id="KW-1185">Reference proteome</keyword>
<feature type="compositionally biased region" description="Pro residues" evidence="1">
    <location>
        <begin position="50"/>
        <end position="62"/>
    </location>
</feature>
<dbReference type="AlphaFoldDB" id="A0A369KEU3"/>
<evidence type="ECO:0000313" key="3">
    <source>
        <dbReference type="Proteomes" id="UP000253816"/>
    </source>
</evidence>
<proteinExistence type="predicted"/>
<dbReference type="EMBL" id="QQBG01000026">
    <property type="protein sequence ID" value="RDB31215.1"/>
    <property type="molecule type" value="Genomic_DNA"/>
</dbReference>
<accession>A0A369KEU3</accession>
<evidence type="ECO:0000256" key="1">
    <source>
        <dbReference type="SAM" id="MobiDB-lite"/>
    </source>
</evidence>
<organism evidence="2 3">
    <name type="scientific">Candidatus Similichlamydia laticola</name>
    <dbReference type="NCBI Taxonomy" id="2170265"/>
    <lineage>
        <taxon>Bacteria</taxon>
        <taxon>Pseudomonadati</taxon>
        <taxon>Chlamydiota</taxon>
        <taxon>Chlamydiia</taxon>
        <taxon>Parachlamydiales</taxon>
        <taxon>Candidatus Parilichlamydiaceae</taxon>
        <taxon>Candidatus Similichlamydia</taxon>
    </lineage>
</organism>
<dbReference type="Proteomes" id="UP000253816">
    <property type="component" value="Unassembled WGS sequence"/>
</dbReference>
<reference evidence="2 3" key="1">
    <citation type="submission" date="2018-07" db="EMBL/GenBank/DDBJ databases">
        <title>Comparative genomics of the Candidatus Parilichlamydiaceae reveals evidence of convergent evolution and genome reduction in the phylum Chlamydiae.</title>
        <authorList>
            <person name="Taylor-Brown A."/>
            <person name="Polkinghorne A."/>
        </authorList>
    </citation>
    <scope>NUCLEOTIDE SEQUENCE [LARGE SCALE GENOMIC DNA]</scope>
    <source>
        <strain evidence="2 3">Hat2</strain>
    </source>
</reference>
<sequence length="68" mass="7553">MLKKRFTKASPPKEKEGPPPIINTPRPSAPPFENPHWPGGLYPDLTPYEKAPPPYTSAPPPTYEEATK</sequence>
<comment type="caution">
    <text evidence="2">The sequence shown here is derived from an EMBL/GenBank/DDBJ whole genome shotgun (WGS) entry which is preliminary data.</text>
</comment>
<feature type="compositionally biased region" description="Pro residues" evidence="1">
    <location>
        <begin position="18"/>
        <end position="33"/>
    </location>
</feature>
<feature type="region of interest" description="Disordered" evidence="1">
    <location>
        <begin position="1"/>
        <end position="68"/>
    </location>
</feature>
<name>A0A369KEU3_9BACT</name>
<protein>
    <submittedName>
        <fullName evidence="2">Uncharacterized protein</fullName>
    </submittedName>
</protein>